<evidence type="ECO:0000313" key="2">
    <source>
        <dbReference type="Proteomes" id="UP000054314"/>
    </source>
</evidence>
<dbReference type="EMBL" id="AXCZ01000167">
    <property type="protein sequence ID" value="KGM09854.1"/>
    <property type="molecule type" value="Genomic_DNA"/>
</dbReference>
<protein>
    <recommendedName>
        <fullName evidence="3">Histidine kinase</fullName>
    </recommendedName>
</protein>
<comment type="caution">
    <text evidence="1">The sequence shown here is derived from an EMBL/GenBank/DDBJ whole genome shotgun (WGS) entry which is preliminary data.</text>
</comment>
<dbReference type="AlphaFoldDB" id="A0A0A0BRV1"/>
<reference evidence="1 2" key="1">
    <citation type="submission" date="2013-08" db="EMBL/GenBank/DDBJ databases">
        <title>Genome sequencing of Cellulomonas bogoriensis 69B4.</title>
        <authorList>
            <person name="Chen F."/>
            <person name="Li Y."/>
            <person name="Wang G."/>
        </authorList>
    </citation>
    <scope>NUCLEOTIDE SEQUENCE [LARGE SCALE GENOMIC DNA]</scope>
    <source>
        <strain evidence="1 2">69B4</strain>
    </source>
</reference>
<name>A0A0A0BRV1_9CELL</name>
<gene>
    <name evidence="1" type="ORF">N869_04625</name>
</gene>
<dbReference type="RefSeq" id="WP_035062117.1">
    <property type="nucleotide sequence ID" value="NZ_AXCZ01000167.1"/>
</dbReference>
<keyword evidence="2" id="KW-1185">Reference proteome</keyword>
<evidence type="ECO:0000313" key="1">
    <source>
        <dbReference type="EMBL" id="KGM09854.1"/>
    </source>
</evidence>
<evidence type="ECO:0008006" key="3">
    <source>
        <dbReference type="Google" id="ProtNLM"/>
    </source>
</evidence>
<accession>A0A0A0BRV1</accession>
<organism evidence="1 2">
    <name type="scientific">Cellulomonas bogoriensis 69B4 = DSM 16987</name>
    <dbReference type="NCBI Taxonomy" id="1386082"/>
    <lineage>
        <taxon>Bacteria</taxon>
        <taxon>Bacillati</taxon>
        <taxon>Actinomycetota</taxon>
        <taxon>Actinomycetes</taxon>
        <taxon>Micrococcales</taxon>
        <taxon>Cellulomonadaceae</taxon>
        <taxon>Cellulomonas</taxon>
    </lineage>
</organism>
<proteinExistence type="predicted"/>
<sequence>MLWFLLWTFLVLGALAVLAWAGLTVYRSARDLLEELGRASAVAGEVSARLEELTAAAEALHPVRPVDLRDPAPARARRAEARVLQARRRAARAERHEATYRRWRSFSR</sequence>
<dbReference type="Proteomes" id="UP000054314">
    <property type="component" value="Unassembled WGS sequence"/>
</dbReference>